<dbReference type="Gene3D" id="1.10.3290.10">
    <property type="entry name" value="Fido-like domain"/>
    <property type="match status" value="1"/>
</dbReference>
<reference evidence="2 3" key="1">
    <citation type="submission" date="2016-11" db="EMBL/GenBank/DDBJ databases">
        <authorList>
            <person name="Manzoor S."/>
        </authorList>
    </citation>
    <scope>NUCLEOTIDE SEQUENCE [LARGE SCALE GENOMIC DNA]</scope>
    <source>
        <strain evidence="2">Clostridium ultunense strain Esp</strain>
    </source>
</reference>
<gene>
    <name evidence="2" type="ORF">CUESP1_2771</name>
</gene>
<name>A0A1M4PRK4_9FIRM</name>
<dbReference type="PROSITE" id="PS51459">
    <property type="entry name" value="FIDO"/>
    <property type="match status" value="1"/>
</dbReference>
<dbReference type="PANTHER" id="PTHR13504">
    <property type="entry name" value="FIDO DOMAIN-CONTAINING PROTEIN DDB_G0283145"/>
    <property type="match status" value="1"/>
</dbReference>
<dbReference type="PANTHER" id="PTHR13504:SF38">
    <property type="entry name" value="FIDO DOMAIN-CONTAINING PROTEIN"/>
    <property type="match status" value="1"/>
</dbReference>
<sequence>MDKPQDREKYRRIPVTVLGTVYEPPGPYLVLVLMEQLINEYNEEMKDKHIIEKVVLFHLQFEAMHPFVDFQLNNSNS</sequence>
<protein>
    <submittedName>
        <fullName evidence="2">Filamentation induced by cAMP protein Fic</fullName>
    </submittedName>
</protein>
<evidence type="ECO:0000313" key="3">
    <source>
        <dbReference type="Proteomes" id="UP000245423"/>
    </source>
</evidence>
<proteinExistence type="predicted"/>
<dbReference type="InterPro" id="IPR036597">
    <property type="entry name" value="Fido-like_dom_sf"/>
</dbReference>
<dbReference type="InterPro" id="IPR040198">
    <property type="entry name" value="Fido_containing"/>
</dbReference>
<keyword evidence="3" id="KW-1185">Reference proteome</keyword>
<dbReference type="AlphaFoldDB" id="A0A1M4PRK4"/>
<dbReference type="RefSeq" id="WP_051430858.1">
    <property type="nucleotide sequence ID" value="NZ_LT669839.1"/>
</dbReference>
<dbReference type="Pfam" id="PF02661">
    <property type="entry name" value="Fic"/>
    <property type="match status" value="1"/>
</dbReference>
<dbReference type="SUPFAM" id="SSF140931">
    <property type="entry name" value="Fic-like"/>
    <property type="match status" value="1"/>
</dbReference>
<accession>A0A1M4PRK4</accession>
<evidence type="ECO:0000313" key="2">
    <source>
        <dbReference type="EMBL" id="SHD78104.1"/>
    </source>
</evidence>
<dbReference type="EMBL" id="LT669839">
    <property type="protein sequence ID" value="SHD78104.1"/>
    <property type="molecule type" value="Genomic_DNA"/>
</dbReference>
<dbReference type="InterPro" id="IPR003812">
    <property type="entry name" value="Fido"/>
</dbReference>
<dbReference type="Proteomes" id="UP000245423">
    <property type="component" value="Chromosome 1"/>
</dbReference>
<feature type="domain" description="Fido" evidence="1">
    <location>
        <begin position="1"/>
        <end position="77"/>
    </location>
</feature>
<organism evidence="2 3">
    <name type="scientific">[Clostridium] ultunense Esp</name>
    <dbReference type="NCBI Taxonomy" id="1288971"/>
    <lineage>
        <taxon>Bacteria</taxon>
        <taxon>Bacillati</taxon>
        <taxon>Bacillota</taxon>
        <taxon>Tissierellia</taxon>
        <taxon>Tissierellales</taxon>
        <taxon>Tepidimicrobiaceae</taxon>
        <taxon>Schnuerera</taxon>
    </lineage>
</organism>
<evidence type="ECO:0000259" key="1">
    <source>
        <dbReference type="PROSITE" id="PS51459"/>
    </source>
</evidence>